<dbReference type="EMBL" id="JBCLVG010000003">
    <property type="protein sequence ID" value="MEN1948002.1"/>
    <property type="molecule type" value="Genomic_DNA"/>
</dbReference>
<comment type="caution">
    <text evidence="4">The sequence shown here is derived from an EMBL/GenBank/DDBJ whole genome shotgun (WGS) entry which is preliminary data.</text>
</comment>
<gene>
    <name evidence="4" type="ORF">WJX64_15695</name>
</gene>
<dbReference type="RefSeq" id="WP_342115833.1">
    <property type="nucleotide sequence ID" value="NZ_JBCAUN010000003.1"/>
</dbReference>
<name>A0ABU9W7L4_9MICO</name>
<feature type="transmembrane region" description="Helical" evidence="3">
    <location>
        <begin position="81"/>
        <end position="99"/>
    </location>
</feature>
<evidence type="ECO:0000256" key="3">
    <source>
        <dbReference type="SAM" id="Phobius"/>
    </source>
</evidence>
<comment type="similarity">
    <text evidence="2">Belongs to the CDP-alcohol phosphatidyltransferase class-I family.</text>
</comment>
<accession>A0ABU9W7L4</accession>
<reference evidence="4 5" key="1">
    <citation type="submission" date="2024-03" db="EMBL/GenBank/DDBJ databases">
        <title>YIM 134122 draft genome.</title>
        <authorList>
            <person name="Zuo S."/>
            <person name="Xiong L."/>
        </authorList>
    </citation>
    <scope>NUCLEOTIDE SEQUENCE [LARGE SCALE GENOMIC DNA]</scope>
    <source>
        <strain evidence="4 5">YIM 134122</strain>
    </source>
</reference>
<keyword evidence="1 2" id="KW-0808">Transferase</keyword>
<evidence type="ECO:0000256" key="1">
    <source>
        <dbReference type="ARBA" id="ARBA00022679"/>
    </source>
</evidence>
<keyword evidence="5" id="KW-1185">Reference proteome</keyword>
<dbReference type="Pfam" id="PF01066">
    <property type="entry name" value="CDP-OH_P_transf"/>
    <property type="match status" value="1"/>
</dbReference>
<dbReference type="InterPro" id="IPR048254">
    <property type="entry name" value="CDP_ALCOHOL_P_TRANSF_CS"/>
</dbReference>
<organism evidence="4 5">
    <name type="scientific">Leifsonia stereocauli</name>
    <dbReference type="NCBI Taxonomy" id="3134136"/>
    <lineage>
        <taxon>Bacteria</taxon>
        <taxon>Bacillati</taxon>
        <taxon>Actinomycetota</taxon>
        <taxon>Actinomycetes</taxon>
        <taxon>Micrococcales</taxon>
        <taxon>Microbacteriaceae</taxon>
        <taxon>Leifsonia</taxon>
    </lineage>
</organism>
<protein>
    <submittedName>
        <fullName evidence="4">CDP-alcohol phosphatidyltransferase family protein</fullName>
    </submittedName>
</protein>
<dbReference type="Proteomes" id="UP001425155">
    <property type="component" value="Unassembled WGS sequence"/>
</dbReference>
<sequence length="257" mass="27132">MTGDAATRPPTERYADIVQRLAGAQKKRARGAPAYSVYVNRPAGRRLAAIAYLAGLTPNVVSIISAGFTFGAIVVIAAAPAVPWIGILVAALLLIGYALDSSDGQLARLRGGGTPAGEWLDHVLDAAKNSSLHLAVLITAFLNFTLPSPAWLLVPIGFAIVASVSFLAMILNDQLKAAHPQRVIAPESQKASTPLRAALGIPTDYGVLCLSFLLLGLPSIFFPLYVLLFVANLGYLCLALVKWFRDMTQLGSTGGRP</sequence>
<keyword evidence="3" id="KW-0472">Membrane</keyword>
<evidence type="ECO:0000256" key="2">
    <source>
        <dbReference type="RuleBase" id="RU003750"/>
    </source>
</evidence>
<feature type="transmembrane region" description="Helical" evidence="3">
    <location>
        <begin position="50"/>
        <end position="75"/>
    </location>
</feature>
<dbReference type="Gene3D" id="1.20.120.1760">
    <property type="match status" value="1"/>
</dbReference>
<feature type="transmembrane region" description="Helical" evidence="3">
    <location>
        <begin position="152"/>
        <end position="172"/>
    </location>
</feature>
<proteinExistence type="inferred from homology"/>
<dbReference type="InterPro" id="IPR000462">
    <property type="entry name" value="CDP-OH_P_trans"/>
</dbReference>
<evidence type="ECO:0000313" key="5">
    <source>
        <dbReference type="Proteomes" id="UP001425155"/>
    </source>
</evidence>
<keyword evidence="3" id="KW-1133">Transmembrane helix</keyword>
<keyword evidence="3" id="KW-0812">Transmembrane</keyword>
<evidence type="ECO:0000313" key="4">
    <source>
        <dbReference type="EMBL" id="MEN1948002.1"/>
    </source>
</evidence>
<feature type="transmembrane region" description="Helical" evidence="3">
    <location>
        <begin position="220"/>
        <end position="241"/>
    </location>
</feature>
<dbReference type="InterPro" id="IPR043130">
    <property type="entry name" value="CDP-OH_PTrfase_TM_dom"/>
</dbReference>
<dbReference type="PROSITE" id="PS00379">
    <property type="entry name" value="CDP_ALCOHOL_P_TRANSF"/>
    <property type="match status" value="1"/>
</dbReference>